<protein>
    <recommendedName>
        <fullName evidence="5">Omega-amidase YafV</fullName>
        <ecNumber evidence="3">3.5.1.3</ecNumber>
    </recommendedName>
</protein>
<keyword evidence="8" id="KW-1185">Reference proteome</keyword>
<reference evidence="7 8" key="1">
    <citation type="submission" date="2019-02" db="EMBL/GenBank/DDBJ databases">
        <title>Genomic Encyclopedia of Archaeal and Bacterial Type Strains, Phase II (KMG-II): from individual species to whole genera.</title>
        <authorList>
            <person name="Goeker M."/>
        </authorList>
    </citation>
    <scope>NUCLEOTIDE SEQUENCE [LARGE SCALE GENOMIC DNA]</scope>
    <source>
        <strain evidence="7 8">DSM 21411</strain>
    </source>
</reference>
<dbReference type="InterPro" id="IPR052737">
    <property type="entry name" value="Omega-amidase_YafV"/>
</dbReference>
<dbReference type="NCBIfam" id="NF007757">
    <property type="entry name" value="PRK10438.1"/>
    <property type="match status" value="1"/>
</dbReference>
<evidence type="ECO:0000313" key="7">
    <source>
        <dbReference type="EMBL" id="RZS98778.1"/>
    </source>
</evidence>
<dbReference type="PROSITE" id="PS50263">
    <property type="entry name" value="CN_HYDROLASE"/>
    <property type="match status" value="1"/>
</dbReference>
<dbReference type="EMBL" id="SGXG01000001">
    <property type="protein sequence ID" value="RZS98778.1"/>
    <property type="molecule type" value="Genomic_DNA"/>
</dbReference>
<sequence length="283" mass="32766">MLTNKISCWFFLIPFLKEMLNSDLTVALVQTDLYWKDRTANLAMLEEKIMNLDQKVDLVILPEMFSTGFTMDAAEVAEPMNFTTTKWMRQMAAQTQAVITGSLVIKEEGKFYNRLLWVSPDGTVNKYDKRHLFRMADEDAHYSMGTQREVFPLKGWKIFPQICYDLRFPVWSRNTVEDDELEYDLIFYVASWPSPRIGVWDILLQARAVENLSYAIGVNRIGKDGNAIPYSGHSAVYNFKGETLVYSDDEENVLFATLDHKALIEYREKFPAWKDADAFKLKG</sequence>
<dbReference type="FunFam" id="3.60.110.10:FF:000004">
    <property type="entry name" value="Carbon-nitrogen hydrolase"/>
    <property type="match status" value="1"/>
</dbReference>
<dbReference type="PANTHER" id="PTHR47799:SF1">
    <property type="entry name" value="OMEGA-AMIDASE YAFV"/>
    <property type="match status" value="1"/>
</dbReference>
<dbReference type="GO" id="GO:0050152">
    <property type="term" value="F:omega-amidase activity"/>
    <property type="evidence" value="ECO:0007669"/>
    <property type="project" value="UniProtKB-EC"/>
</dbReference>
<dbReference type="Proteomes" id="UP000292209">
    <property type="component" value="Unassembled WGS sequence"/>
</dbReference>
<evidence type="ECO:0000256" key="1">
    <source>
        <dbReference type="ARBA" id="ARBA00010613"/>
    </source>
</evidence>
<dbReference type="AlphaFoldDB" id="A0A4Q7PG00"/>
<dbReference type="GO" id="GO:0106008">
    <property type="term" value="F:2-oxoglutaramate amidase activity"/>
    <property type="evidence" value="ECO:0007669"/>
    <property type="project" value="TreeGrafter"/>
</dbReference>
<evidence type="ECO:0000256" key="4">
    <source>
        <dbReference type="ARBA" id="ARBA00052904"/>
    </source>
</evidence>
<evidence type="ECO:0000256" key="3">
    <source>
        <dbReference type="ARBA" id="ARBA00039118"/>
    </source>
</evidence>
<evidence type="ECO:0000259" key="6">
    <source>
        <dbReference type="PROSITE" id="PS50263"/>
    </source>
</evidence>
<dbReference type="InterPro" id="IPR003010">
    <property type="entry name" value="C-N_Hydrolase"/>
</dbReference>
<dbReference type="Gene3D" id="3.60.110.10">
    <property type="entry name" value="Carbon-nitrogen hydrolase"/>
    <property type="match status" value="1"/>
</dbReference>
<comment type="catalytic activity">
    <reaction evidence="4">
        <text>a monoamide of a dicarboxylate + H2O = a dicarboxylate + NH4(+)</text>
        <dbReference type="Rhea" id="RHEA:11716"/>
        <dbReference type="ChEBI" id="CHEBI:15377"/>
        <dbReference type="ChEBI" id="CHEBI:28938"/>
        <dbReference type="ChEBI" id="CHEBI:28965"/>
        <dbReference type="ChEBI" id="CHEBI:77450"/>
        <dbReference type="EC" id="3.5.1.3"/>
    </reaction>
</comment>
<dbReference type="InterPro" id="IPR036526">
    <property type="entry name" value="C-N_Hydrolase_sf"/>
</dbReference>
<dbReference type="EC" id="3.5.1.3" evidence="3"/>
<gene>
    <name evidence="7" type="ORF">BC751_4450</name>
</gene>
<comment type="similarity">
    <text evidence="1">Belongs to the carbon-nitrogen hydrolase superfamily. NIT1/NIT2 family.</text>
</comment>
<evidence type="ECO:0000313" key="8">
    <source>
        <dbReference type="Proteomes" id="UP000292209"/>
    </source>
</evidence>
<organism evidence="7 8">
    <name type="scientific">Cecembia calidifontis</name>
    <dbReference type="NCBI Taxonomy" id="1187080"/>
    <lineage>
        <taxon>Bacteria</taxon>
        <taxon>Pseudomonadati</taxon>
        <taxon>Bacteroidota</taxon>
        <taxon>Cytophagia</taxon>
        <taxon>Cytophagales</taxon>
        <taxon>Cyclobacteriaceae</taxon>
        <taxon>Cecembia</taxon>
    </lineage>
</organism>
<dbReference type="PANTHER" id="PTHR47799">
    <property type="entry name" value="OMEGA-AMIDASE YAFV"/>
    <property type="match status" value="1"/>
</dbReference>
<dbReference type="CDD" id="cd07575">
    <property type="entry name" value="Xc-1258_like"/>
    <property type="match status" value="1"/>
</dbReference>
<dbReference type="SUPFAM" id="SSF56317">
    <property type="entry name" value="Carbon-nitrogen hydrolase"/>
    <property type="match status" value="1"/>
</dbReference>
<feature type="domain" description="CN hydrolase" evidence="6">
    <location>
        <begin position="24"/>
        <end position="260"/>
    </location>
</feature>
<comment type="caution">
    <text evidence="7">The sequence shown here is derived from an EMBL/GenBank/DDBJ whole genome shotgun (WGS) entry which is preliminary data.</text>
</comment>
<dbReference type="Pfam" id="PF00795">
    <property type="entry name" value="CN_hydrolase"/>
    <property type="match status" value="1"/>
</dbReference>
<accession>A0A4Q7PG00</accession>
<evidence type="ECO:0000256" key="2">
    <source>
        <dbReference type="ARBA" id="ARBA00022801"/>
    </source>
</evidence>
<name>A0A4Q7PG00_9BACT</name>
<evidence type="ECO:0000256" key="5">
    <source>
        <dbReference type="ARBA" id="ARBA00072139"/>
    </source>
</evidence>
<proteinExistence type="inferred from homology"/>
<keyword evidence="2 7" id="KW-0378">Hydrolase</keyword>